<dbReference type="GO" id="GO:0051539">
    <property type="term" value="F:4 iron, 4 sulfur cluster binding"/>
    <property type="evidence" value="ECO:0007669"/>
    <property type="project" value="UniProtKB-UniRule"/>
</dbReference>
<dbReference type="Gene3D" id="3.20.20.70">
    <property type="entry name" value="Aldolase class I"/>
    <property type="match status" value="1"/>
</dbReference>
<dbReference type="GO" id="GO:0046872">
    <property type="term" value="F:metal ion binding"/>
    <property type="evidence" value="ECO:0007669"/>
    <property type="project" value="UniProtKB-UniRule"/>
</dbReference>
<dbReference type="EMBL" id="JASJOS010000019">
    <property type="protein sequence ID" value="MDJ1485303.1"/>
    <property type="molecule type" value="Genomic_DNA"/>
</dbReference>
<feature type="domain" description="Radical SAM core" evidence="11">
    <location>
        <begin position="1"/>
        <end position="231"/>
    </location>
</feature>
<keyword evidence="10" id="KW-0004">4Fe-4S</keyword>
<dbReference type="PANTHER" id="PTHR13932">
    <property type="entry name" value="COPROPORPHYRINIGEN III OXIDASE"/>
    <property type="match status" value="1"/>
</dbReference>
<dbReference type="InterPro" id="IPR004559">
    <property type="entry name" value="HemW-like"/>
</dbReference>
<evidence type="ECO:0000313" key="13">
    <source>
        <dbReference type="Proteomes" id="UP001241110"/>
    </source>
</evidence>
<keyword evidence="5 10" id="KW-0949">S-adenosyl-L-methionine</keyword>
<proteinExistence type="inferred from homology"/>
<dbReference type="SFLD" id="SFLDS00029">
    <property type="entry name" value="Radical_SAM"/>
    <property type="match status" value="1"/>
</dbReference>
<evidence type="ECO:0000256" key="9">
    <source>
        <dbReference type="ARBA" id="ARBA00023186"/>
    </source>
</evidence>
<evidence type="ECO:0000256" key="7">
    <source>
        <dbReference type="ARBA" id="ARBA00023004"/>
    </source>
</evidence>
<dbReference type="InterPro" id="IPR013785">
    <property type="entry name" value="Aldolase_TIM"/>
</dbReference>
<protein>
    <recommendedName>
        <fullName evidence="3 10">Heme chaperone HemW</fullName>
    </recommendedName>
</protein>
<keyword evidence="7 10" id="KW-0408">Iron</keyword>
<evidence type="ECO:0000256" key="4">
    <source>
        <dbReference type="ARBA" id="ARBA00022617"/>
    </source>
</evidence>
<organism evidence="12 13">
    <name type="scientific">Xanthocytophaga flava</name>
    <dbReference type="NCBI Taxonomy" id="3048013"/>
    <lineage>
        <taxon>Bacteria</taxon>
        <taxon>Pseudomonadati</taxon>
        <taxon>Bacteroidota</taxon>
        <taxon>Cytophagia</taxon>
        <taxon>Cytophagales</taxon>
        <taxon>Rhodocytophagaceae</taxon>
        <taxon>Xanthocytophaga</taxon>
    </lineage>
</organism>
<dbReference type="Pfam" id="PF04055">
    <property type="entry name" value="Radical_SAM"/>
    <property type="match status" value="1"/>
</dbReference>
<keyword evidence="9 10" id="KW-0143">Chaperone</keyword>
<accession>A0AAE3QZD2</accession>
<evidence type="ECO:0000256" key="2">
    <source>
        <dbReference type="ARBA" id="ARBA00006100"/>
    </source>
</evidence>
<evidence type="ECO:0000256" key="10">
    <source>
        <dbReference type="RuleBase" id="RU364116"/>
    </source>
</evidence>
<comment type="caution">
    <text evidence="12">The sequence shown here is derived from an EMBL/GenBank/DDBJ whole genome shotgun (WGS) entry which is preliminary data.</text>
</comment>
<keyword evidence="8 10" id="KW-0411">Iron-sulfur</keyword>
<dbReference type="Proteomes" id="UP001241110">
    <property type="component" value="Unassembled WGS sequence"/>
</dbReference>
<dbReference type="AlphaFoldDB" id="A0AAE3QZD2"/>
<evidence type="ECO:0000259" key="11">
    <source>
        <dbReference type="PROSITE" id="PS51918"/>
    </source>
</evidence>
<evidence type="ECO:0000256" key="6">
    <source>
        <dbReference type="ARBA" id="ARBA00022723"/>
    </source>
</evidence>
<comment type="cofactor">
    <cofactor evidence="1">
        <name>[4Fe-4S] cluster</name>
        <dbReference type="ChEBI" id="CHEBI:49883"/>
    </cofactor>
</comment>
<dbReference type="SFLD" id="SFLDF00562">
    <property type="entry name" value="HemN-like__clustered_with_heat"/>
    <property type="match status" value="1"/>
</dbReference>
<comment type="function">
    <text evidence="10">Probably acts as a heme chaperone, transferring heme to an unknown acceptor. Binds one molecule of heme per monomer, possibly covalently. Binds 1 [4Fe-4S] cluster. The cluster is coordinated with 3 cysteines and an exchangeable S-adenosyl-L-methionine.</text>
</comment>
<dbReference type="SFLD" id="SFLDG01065">
    <property type="entry name" value="anaerobic_coproporphyrinogen-I"/>
    <property type="match status" value="1"/>
</dbReference>
<name>A0AAE3QZD2_9BACT</name>
<dbReference type="InterPro" id="IPR010723">
    <property type="entry name" value="HemN_C"/>
</dbReference>
<sequence length="376" mass="43255">MSGLYIHIPFCKQACYYCDFHFSTNQIQKDAMVKAIIQELKLQTSYLDKPHLETIYFGGGTPSLLTFQQLTDIFDAIYSYYSVSSDAEITLEANPDDLDTKTLTNLRQLPINRLSIGIQSFYENHLLYMHRAHTASEGENCVKHAQDKGFQNLTIDLIYGIPHQDHSVWLNDLSKATALNISHISAYCLTIEPQTVFGKWVQQKKINPVDEEFSALQFEMMIQYLENAGFEQYEISNFAKEGMYARHNSSYWLQKHYLGIGPSAHSYNGTSRQFNVANNAAYIQAINQQTVPYTIETLSISEQINDYLLTTLRTRWGCNVELLQQKWQYDLYKHSGLLLEEYFQKGLLQREGPILKLTKSGKLLADEITAELFLIE</sequence>
<evidence type="ECO:0000256" key="3">
    <source>
        <dbReference type="ARBA" id="ARBA00017228"/>
    </source>
</evidence>
<dbReference type="InterPro" id="IPR058240">
    <property type="entry name" value="rSAM_sf"/>
</dbReference>
<dbReference type="PROSITE" id="PS51918">
    <property type="entry name" value="RADICAL_SAM"/>
    <property type="match status" value="1"/>
</dbReference>
<comment type="subcellular location">
    <subcellularLocation>
        <location evidence="10">Cytoplasm</location>
    </subcellularLocation>
</comment>
<evidence type="ECO:0000313" key="12">
    <source>
        <dbReference type="EMBL" id="MDJ1485303.1"/>
    </source>
</evidence>
<keyword evidence="4 10" id="KW-0349">Heme</keyword>
<dbReference type="NCBIfam" id="TIGR00539">
    <property type="entry name" value="hemN_rel"/>
    <property type="match status" value="1"/>
</dbReference>
<dbReference type="InterPro" id="IPR034505">
    <property type="entry name" value="Coproporphyrinogen-III_oxidase"/>
</dbReference>
<reference evidence="12" key="1">
    <citation type="submission" date="2023-05" db="EMBL/GenBank/DDBJ databases">
        <authorList>
            <person name="Zhang X."/>
        </authorList>
    </citation>
    <scope>NUCLEOTIDE SEQUENCE</scope>
    <source>
        <strain evidence="12">YF14B1</strain>
    </source>
</reference>
<evidence type="ECO:0000256" key="5">
    <source>
        <dbReference type="ARBA" id="ARBA00022691"/>
    </source>
</evidence>
<dbReference type="PANTHER" id="PTHR13932:SF5">
    <property type="entry name" value="RADICAL S-ADENOSYL METHIONINE DOMAIN-CONTAINING PROTEIN 1, MITOCHONDRIAL"/>
    <property type="match status" value="1"/>
</dbReference>
<evidence type="ECO:0000256" key="8">
    <source>
        <dbReference type="ARBA" id="ARBA00023014"/>
    </source>
</evidence>
<dbReference type="GO" id="GO:0005737">
    <property type="term" value="C:cytoplasm"/>
    <property type="evidence" value="ECO:0007669"/>
    <property type="project" value="UniProtKB-SubCell"/>
</dbReference>
<dbReference type="InterPro" id="IPR007197">
    <property type="entry name" value="rSAM"/>
</dbReference>
<dbReference type="GO" id="GO:0004109">
    <property type="term" value="F:coproporphyrinogen oxidase activity"/>
    <property type="evidence" value="ECO:0007669"/>
    <property type="project" value="InterPro"/>
</dbReference>
<dbReference type="SUPFAM" id="SSF102114">
    <property type="entry name" value="Radical SAM enzymes"/>
    <property type="match status" value="1"/>
</dbReference>
<keyword evidence="10" id="KW-0963">Cytoplasm</keyword>
<dbReference type="Pfam" id="PF06969">
    <property type="entry name" value="HemN_C"/>
    <property type="match status" value="1"/>
</dbReference>
<comment type="similarity">
    <text evidence="2">Belongs to the anaerobic coproporphyrinogen-III oxidase family. HemW subfamily.</text>
</comment>
<gene>
    <name evidence="12" type="primary">hemW</name>
    <name evidence="12" type="ORF">QNI16_32730</name>
</gene>
<keyword evidence="6 10" id="KW-0479">Metal-binding</keyword>
<dbReference type="SMART" id="SM00729">
    <property type="entry name" value="Elp3"/>
    <property type="match status" value="1"/>
</dbReference>
<dbReference type="InterPro" id="IPR006638">
    <property type="entry name" value="Elp3/MiaA/NifB-like_rSAM"/>
</dbReference>
<dbReference type="GO" id="GO:0006779">
    <property type="term" value="P:porphyrin-containing compound biosynthetic process"/>
    <property type="evidence" value="ECO:0007669"/>
    <property type="project" value="InterPro"/>
</dbReference>
<dbReference type="SFLD" id="SFLDF00288">
    <property type="entry name" value="HemN-like__clustered_with_nucl"/>
    <property type="match status" value="1"/>
</dbReference>
<evidence type="ECO:0000256" key="1">
    <source>
        <dbReference type="ARBA" id="ARBA00001966"/>
    </source>
</evidence>